<evidence type="ECO:0000313" key="1">
    <source>
        <dbReference type="EMBL" id="ALF01149.1"/>
    </source>
</evidence>
<organism evidence="1 2">
    <name type="scientific">Mycobacterium phage Maverick</name>
    <dbReference type="NCBI Taxonomy" id="1701799"/>
    <lineage>
        <taxon>Viruses</taxon>
        <taxon>Duplodnaviria</taxon>
        <taxon>Heunggongvirae</taxon>
        <taxon>Uroviricota</taxon>
        <taxon>Caudoviricetes</taxon>
        <taxon>Backyardiganvirus</taxon>
        <taxon>Backyardiganvirus peaches</taxon>
    </lineage>
</organism>
<protein>
    <submittedName>
        <fullName evidence="1">Uncharacterized protein</fullName>
    </submittedName>
</protein>
<proteinExistence type="predicted"/>
<name>A0A0M4RB33_9CAUD</name>
<evidence type="ECO:0000313" key="2">
    <source>
        <dbReference type="Proteomes" id="UP000225655"/>
    </source>
</evidence>
<gene>
    <name evidence="1" type="ORF">SEA_MAVERICK_91</name>
</gene>
<dbReference type="EMBL" id="KT365397">
    <property type="protein sequence ID" value="ALF01149.1"/>
    <property type="molecule type" value="Genomic_DNA"/>
</dbReference>
<sequence>MTSLTASCSVVLDNSTADIANRFGNPHASGFETAQRTGTLRTSRINPALDIAQSIS</sequence>
<accession>A0A0M4RB33</accession>
<reference evidence="1 2" key="1">
    <citation type="submission" date="2015-07" db="EMBL/GenBank/DDBJ databases">
        <authorList>
            <person name="Loviza R.A."/>
            <person name="Abdel M.A."/>
            <person name="Rubia G.C."/>
            <person name="Walstead R.N."/>
            <person name="Shah Z.V."/>
            <person name="Tahir R."/>
            <person name="Campbell R.A."/>
            <person name="Williamson S.M."/>
            <person name="Anderson J."/>
            <person name="Padolina J."/>
            <person name="Johnson A."/>
            <person name="Serrano M.G."/>
            <person name="Buck G."/>
            <person name="Lee V."/>
            <person name="Wang Y."/>
            <person name="Carvalho R."/>
            <person name="Voegtly L."/>
            <person name="Shi R."/>
            <person name="Duckworth R."/>
            <person name="Johnson A."/>
            <person name="Walstead R."/>
            <person name="Shah Z."/>
            <person name="Kiflezghi M."/>
            <person name="Wade K."/>
            <person name="Delesalle V.A."/>
            <person name="Bradley K.W."/>
            <person name="Asai D.J."/>
            <person name="Bowman C.A."/>
            <person name="Russell D.A."/>
            <person name="Pope W.H."/>
            <person name="Jacobs-Sera D."/>
            <person name="Hendrix R.W."/>
            <person name="Hatfull G.F."/>
        </authorList>
    </citation>
    <scope>NUCLEOTIDE SEQUENCE [LARGE SCALE GENOMIC DNA]</scope>
</reference>
<dbReference type="Proteomes" id="UP000225655">
    <property type="component" value="Segment"/>
</dbReference>